<protein>
    <submittedName>
        <fullName evidence="1">Uncharacterized protein</fullName>
    </submittedName>
</protein>
<keyword evidence="2" id="KW-1185">Reference proteome</keyword>
<dbReference type="Proteomes" id="UP000075920">
    <property type="component" value="Unassembled WGS sequence"/>
</dbReference>
<reference evidence="2" key="1">
    <citation type="submission" date="2013-03" db="EMBL/GenBank/DDBJ databases">
        <title>The Genome Sequence of Anopheles minimus MINIMUS1.</title>
        <authorList>
            <consortium name="The Broad Institute Genomics Platform"/>
            <person name="Neafsey D.E."/>
            <person name="Walton C."/>
            <person name="Walker B."/>
            <person name="Young S.K."/>
            <person name="Zeng Q."/>
            <person name="Gargeya S."/>
            <person name="Fitzgerald M."/>
            <person name="Haas B."/>
            <person name="Abouelleil A."/>
            <person name="Allen A.W."/>
            <person name="Alvarado L."/>
            <person name="Arachchi H.M."/>
            <person name="Berlin A.M."/>
            <person name="Chapman S.B."/>
            <person name="Gainer-Dewar J."/>
            <person name="Goldberg J."/>
            <person name="Griggs A."/>
            <person name="Gujja S."/>
            <person name="Hansen M."/>
            <person name="Howarth C."/>
            <person name="Imamovic A."/>
            <person name="Ireland A."/>
            <person name="Larimer J."/>
            <person name="McCowan C."/>
            <person name="Murphy C."/>
            <person name="Pearson M."/>
            <person name="Poon T.W."/>
            <person name="Priest M."/>
            <person name="Roberts A."/>
            <person name="Saif S."/>
            <person name="Shea T."/>
            <person name="Sisk P."/>
            <person name="Sykes S."/>
            <person name="Wortman J."/>
            <person name="Nusbaum C."/>
            <person name="Birren B."/>
        </authorList>
    </citation>
    <scope>NUCLEOTIDE SEQUENCE [LARGE SCALE GENOMIC DNA]</scope>
    <source>
        <strain evidence="2">MINIMUS1</strain>
    </source>
</reference>
<proteinExistence type="predicted"/>
<dbReference type="EnsemblMetazoa" id="AMIN014141-RA">
    <property type="protein sequence ID" value="AMIN014141-PA"/>
    <property type="gene ID" value="AMIN014141"/>
</dbReference>
<dbReference type="VEuPathDB" id="VectorBase:AMIN014141"/>
<accession>A0A182WN41</accession>
<reference evidence="1" key="2">
    <citation type="submission" date="2020-05" db="UniProtKB">
        <authorList>
            <consortium name="EnsemblMetazoa"/>
        </authorList>
    </citation>
    <scope>IDENTIFICATION</scope>
    <source>
        <strain evidence="1">MINIMUS1</strain>
    </source>
</reference>
<evidence type="ECO:0000313" key="1">
    <source>
        <dbReference type="EnsemblMetazoa" id="AMIN014141-PA"/>
    </source>
</evidence>
<name>A0A182WN41_9DIPT</name>
<evidence type="ECO:0000313" key="2">
    <source>
        <dbReference type="Proteomes" id="UP000075920"/>
    </source>
</evidence>
<sequence>SCSLVASCRQHPHFRCLEARSNLRQFQLQWWWSRRLVELTGETHRQKTP</sequence>
<organism evidence="1 2">
    <name type="scientific">Anopheles minimus</name>
    <dbReference type="NCBI Taxonomy" id="112268"/>
    <lineage>
        <taxon>Eukaryota</taxon>
        <taxon>Metazoa</taxon>
        <taxon>Ecdysozoa</taxon>
        <taxon>Arthropoda</taxon>
        <taxon>Hexapoda</taxon>
        <taxon>Insecta</taxon>
        <taxon>Pterygota</taxon>
        <taxon>Neoptera</taxon>
        <taxon>Endopterygota</taxon>
        <taxon>Diptera</taxon>
        <taxon>Nematocera</taxon>
        <taxon>Culicoidea</taxon>
        <taxon>Culicidae</taxon>
        <taxon>Anophelinae</taxon>
        <taxon>Anopheles</taxon>
    </lineage>
</organism>
<dbReference type="AlphaFoldDB" id="A0A182WN41"/>